<sequence>MWMVDMNKLHTFLVVIFCSFITSEDCDLVEPKVYFISPADGHVSKSQNVKLVFGIDNFNILPAGINGCNSGHHHLIVDADLPIFERPIPSTENYIHFGKGQTEFEISLSPGKHTLQLLLGNYAHIPHENPIFSNKIIIEILNSE</sequence>
<name>E0XPA7_9BACT</name>
<dbReference type="InterPro" id="IPR025512">
    <property type="entry name" value="DUF4399"/>
</dbReference>
<dbReference type="Pfam" id="PF14347">
    <property type="entry name" value="DUF4399"/>
    <property type="match status" value="1"/>
</dbReference>
<dbReference type="EMBL" id="GU474833">
    <property type="protein sequence ID" value="ADI16248.1"/>
    <property type="molecule type" value="Genomic_DNA"/>
</dbReference>
<proteinExistence type="predicted"/>
<accession>E0XPA7</accession>
<evidence type="ECO:0000259" key="1">
    <source>
        <dbReference type="Pfam" id="PF14347"/>
    </source>
</evidence>
<organism evidence="2">
    <name type="scientific">uncultured bacterium HF0010_16H03</name>
    <dbReference type="NCBI Taxonomy" id="710811"/>
    <lineage>
        <taxon>Bacteria</taxon>
        <taxon>environmental samples</taxon>
    </lineage>
</organism>
<reference evidence="2" key="1">
    <citation type="journal article" date="2011" name="Environ. Microbiol.">
        <title>Time-series analyses of Monterey Bay coastal microbial picoplankton using a 'genome proxy' microarray.</title>
        <authorList>
            <person name="Rich V.I."/>
            <person name="Pham V.D."/>
            <person name="Eppley J."/>
            <person name="Shi Y."/>
            <person name="DeLong E.F."/>
        </authorList>
    </citation>
    <scope>NUCLEOTIDE SEQUENCE</scope>
</reference>
<dbReference type="AlphaFoldDB" id="E0XPA7"/>
<protein>
    <recommendedName>
        <fullName evidence="1">DUF4399 domain-containing protein</fullName>
    </recommendedName>
</protein>
<feature type="domain" description="DUF4399" evidence="1">
    <location>
        <begin position="53"/>
        <end position="140"/>
    </location>
</feature>
<evidence type="ECO:0000313" key="2">
    <source>
        <dbReference type="EMBL" id="ADI16248.1"/>
    </source>
</evidence>